<protein>
    <submittedName>
        <fullName evidence="2">Putative H-SHIPPO 1</fullName>
    </submittedName>
</protein>
<proteinExistence type="predicted"/>
<dbReference type="InterPro" id="IPR010736">
    <property type="entry name" value="SHIPPO-rpt"/>
</dbReference>
<evidence type="ECO:0000313" key="2">
    <source>
        <dbReference type="EMBL" id="KFG33107.1"/>
    </source>
</evidence>
<reference evidence="2 3" key="1">
    <citation type="submission" date="2014-02" db="EMBL/GenBank/DDBJ databases">
        <authorList>
            <person name="Sibley D."/>
            <person name="Venepally P."/>
            <person name="Karamycheva S."/>
            <person name="Hadjithomas M."/>
            <person name="Khan A."/>
            <person name="Brunk B."/>
            <person name="Roos D."/>
            <person name="Caler E."/>
            <person name="Lorenzi H."/>
        </authorList>
    </citation>
    <scope>NUCLEOTIDE SEQUENCE [LARGE SCALE GENOMIC DNA]</scope>
    <source>
        <strain evidence="2 3">GAB2-2007-GAL-DOM2</strain>
    </source>
</reference>
<dbReference type="PANTHER" id="PTHR21580">
    <property type="entry name" value="SHIPPO-1-RELATED"/>
    <property type="match status" value="1"/>
</dbReference>
<evidence type="ECO:0000256" key="1">
    <source>
        <dbReference type="SAM" id="MobiDB-lite"/>
    </source>
</evidence>
<dbReference type="InterPro" id="IPR051291">
    <property type="entry name" value="CIMAP"/>
</dbReference>
<dbReference type="PANTHER" id="PTHR21580:SF28">
    <property type="entry name" value="BOREALIN N-TERMINAL DOMAIN-CONTAINING PROTEIN-RELATED"/>
    <property type="match status" value="1"/>
</dbReference>
<dbReference type="AlphaFoldDB" id="A0A086JLT9"/>
<name>A0A086JLT9_TOXGO</name>
<feature type="region of interest" description="Disordered" evidence="1">
    <location>
        <begin position="1"/>
        <end position="323"/>
    </location>
</feature>
<comment type="caution">
    <text evidence="2">The sequence shown here is derived from an EMBL/GenBank/DDBJ whole genome shotgun (WGS) entry which is preliminary data.</text>
</comment>
<feature type="compositionally biased region" description="Polar residues" evidence="1">
    <location>
        <begin position="79"/>
        <end position="91"/>
    </location>
</feature>
<feature type="compositionally biased region" description="Polar residues" evidence="1">
    <location>
        <begin position="149"/>
        <end position="161"/>
    </location>
</feature>
<accession>A0A086JLT9</accession>
<dbReference type="VEuPathDB" id="ToxoDB:TGDOM2_243550"/>
<dbReference type="Proteomes" id="UP000028837">
    <property type="component" value="Unassembled WGS sequence"/>
</dbReference>
<gene>
    <name evidence="2" type="ORF">TGDOM2_243550</name>
</gene>
<sequence length="323" mass="33744">MERVADHYLTTLSNVPSAPKWSFGGRPRPVSASATPGPGTYESGGRTSIPTAPSYGFGSEVRGRSRAQPFPGPGAYDPSKQSARTAPQWSMTGRRASTKVDSSPGPGAYDVKHNSGSPSYGLGTGQRKTFSAPNTPGPGAYSPRFLGDSSPQWGMGTQNRSRAGGGLKVDVPGPGTYTLPSRLQESPQYSMAGRGEQKRKDNSPGPGAYNPHYPERDAGKFSFGVKPAASKPGGSTPGPGAYNMTGDIASPKSPQWSFGSQVRGKNYATSSPGPGQYNPENSPRKRPPAWSLGGSGERGFYSKRDGPAPGTYNIPSRLGEGAK</sequence>
<dbReference type="Pfam" id="PF07004">
    <property type="entry name" value="SHIPPO-rpt"/>
    <property type="match status" value="9"/>
</dbReference>
<feature type="compositionally biased region" description="Polar residues" evidence="1">
    <location>
        <begin position="267"/>
        <end position="281"/>
    </location>
</feature>
<dbReference type="OrthoDB" id="445580at2759"/>
<evidence type="ECO:0000313" key="3">
    <source>
        <dbReference type="Proteomes" id="UP000028837"/>
    </source>
</evidence>
<dbReference type="EMBL" id="AHZU02001360">
    <property type="protein sequence ID" value="KFG33107.1"/>
    <property type="molecule type" value="Genomic_DNA"/>
</dbReference>
<organism evidence="2 3">
    <name type="scientific">Toxoplasma gondii GAB2-2007-GAL-DOM2</name>
    <dbReference type="NCBI Taxonomy" id="1130820"/>
    <lineage>
        <taxon>Eukaryota</taxon>
        <taxon>Sar</taxon>
        <taxon>Alveolata</taxon>
        <taxon>Apicomplexa</taxon>
        <taxon>Conoidasida</taxon>
        <taxon>Coccidia</taxon>
        <taxon>Eucoccidiorida</taxon>
        <taxon>Eimeriorina</taxon>
        <taxon>Sarcocystidae</taxon>
        <taxon>Toxoplasma</taxon>
    </lineage>
</organism>
<feature type="compositionally biased region" description="Polar residues" evidence="1">
    <location>
        <begin position="178"/>
        <end position="189"/>
    </location>
</feature>